<evidence type="ECO:0000313" key="3">
    <source>
        <dbReference type="Proteomes" id="UP000717515"/>
    </source>
</evidence>
<feature type="compositionally biased region" description="Low complexity" evidence="1">
    <location>
        <begin position="92"/>
        <end position="101"/>
    </location>
</feature>
<sequence length="1821" mass="202266">MTVASVQAYRSGTRVKHLPVESSGGVNFCFLEDVEDAFGIEGPCQFEVENLAVIYLRDANHQRFNPKRLPVFPDKIIDIVHHTASTTHGVKSSPDPSAAPDAAEEGLEQACEQQNRDQFMDESADIVLNGVAVQKLLAQNVANVTGFVVPMLASLKVTDMLDGVSQCIGSSAKLTAEGVDQSISFLEGLRDGRFEAGGSPEDNNNQVTVRQAIMSAEGVEGVDLRQLRSYLQESRGDNLLGNLYRMNTATGHVKWVCREHYRSGYQEAASEELRELLKAQGGSFEEQLGKVSVTIKSSLSANQLYAAILKARGVFELDLVLSWNQTFDDLKKLKKMIASSSIASLTLQFMHYTGPQADFNIRGRRRYDPIFELMQLRVLQAVRLGSVPVDLFERCNGFTGSSWSNLRCLELDMVIATKRDLGRLSSLLSKSTGLQKLGLWANKENIASLSTSLSAVFMAKSTSDLVVLFRDPGCGALDDLWLQLSIPRKDGTFRGATCVNFDSVLMAYGSHIEVLWISMLEESVSSARTANQPPQPGMGAQPGRRLGISPTSFKQVISQCPNLQRLEVVLPSTLGENAGLVVNAVFDLARKGPEVLELTILSSDEEQSKQGSSRSKILSHSLLLKAIWINGRLVTFKLPELSFQGVDIKIGELSTLTDKDLGHQLTEHYGSYFLRVMFAHAQQLSRLTIDTINIDTAFGIIAKSRARGLSPVSVHFRKSRNLTASVASEPAGVKDDMAFTTIATWDGNHLVDIDCPQRFVPIAKSKADFAPTLQTTNVHFEGAESRVTMSTSQVEPAIQVLDFQSVFDSTSIEIILFRASNIRHIKMLCEQGNLLEAFKAVRVSRSHQDSDVFTEFYSPNNKYRVEAHWSGGQMVKLNTLSWYHTPVCHPLWSNHLAVNSVRVYRLESYMVNPDHQLGNLREIVAVNHKFDARNLCGLLRTYRQLCSIDLSIKADMVQPVFNAIAKARTPSQPILDVSLRIYRYHVLLKAKWLEDRMIMLDAGDWHGADVAMILGSEKLKADIEGLTVVHLTPKLCAVLADTATLGLRSLTVNAPCEHLDDLWRLLRNAPCARVLSLAVHLRDFAVLIDTILGTFSSIKDICITTVPGRNPIRFSARHGNLAMLDCVGWVPPQFWNLTDALVKHFHGLEAVWLDSFDQLDINRIFSPTVATYRLKELVIRQQCPDIAALATILEKAPEMSSLEVNIPDDSLSEFLFSIKTSPILSNSTLEIHIKASSTSPTTMTTKYIWKGTQLLRLVCSYGVGELLYLQRLKSRQHGLKILSDLEDLELTTTIIDMKELGDLLVKLPRLNRLVAVTDQDIFEFLDTVARSRAIGGGEPILAWVVSNCSGTACITGTWTGKQLTTLDTTDWPFDGVTHIINNHGPGLRSLCLSDIDDDVLWAITSTVEYLQDLTIRDPSVAISKLNQVFATNPDLATVQLFADEDARLAVMAALVKLRERFMPLKVLLRHPVHNQLWFQTTLLPPHSDGYNRHTLPEIKTYASVDRVLLGNDHLISQYHGWQSLVDSEGLALSASLSISTASNTLDIGLLDVPHAVKQTGAVGRILEFVDLRVEIHRETTRSILELVKWGCLETLGLTDFTPSPDRGLEAVYNGLSAGGVLQELTYYCEIQLNDKARELLHSIVRLQPLERIVIQAHLDAPAILAFLACIHLERLRHLSINAKGFSVDDVQDVLDRISAKTTILETLVLQYVKLHPRKAFVVGLGDSDLKNAFEKLNQFIPTALRVFIAIKCQDEGCTYKTAEGIRSAFKQYFIDKFACDASNKVYRYENGKWIGSPIYDKLFDDNMESLRKKYGREGGGN</sequence>
<accession>A0A9P7ZYE1</accession>
<gene>
    <name evidence="2" type="ORF">KVV02_003246</name>
</gene>
<evidence type="ECO:0000313" key="2">
    <source>
        <dbReference type="EMBL" id="KAG9319516.1"/>
    </source>
</evidence>
<protein>
    <submittedName>
        <fullName evidence="2">Uncharacterized protein</fullName>
    </submittedName>
</protein>
<reference evidence="2" key="1">
    <citation type="submission" date="2021-07" db="EMBL/GenBank/DDBJ databases">
        <title>Draft genome of Mortierella alpina, strain LL118, isolated from an aspen leaf litter sample.</title>
        <authorList>
            <person name="Yang S."/>
            <person name="Vinatzer B.A."/>
        </authorList>
    </citation>
    <scope>NUCLEOTIDE SEQUENCE</scope>
    <source>
        <strain evidence="2">LL118</strain>
    </source>
</reference>
<comment type="caution">
    <text evidence="2">The sequence shown here is derived from an EMBL/GenBank/DDBJ whole genome shotgun (WGS) entry which is preliminary data.</text>
</comment>
<name>A0A9P7ZYE1_MORAP</name>
<organism evidence="2 3">
    <name type="scientific">Mortierella alpina</name>
    <name type="common">Oleaginous fungus</name>
    <name type="synonym">Mortierella renispora</name>
    <dbReference type="NCBI Taxonomy" id="64518"/>
    <lineage>
        <taxon>Eukaryota</taxon>
        <taxon>Fungi</taxon>
        <taxon>Fungi incertae sedis</taxon>
        <taxon>Mucoromycota</taxon>
        <taxon>Mortierellomycotina</taxon>
        <taxon>Mortierellomycetes</taxon>
        <taxon>Mortierellales</taxon>
        <taxon>Mortierellaceae</taxon>
        <taxon>Mortierella</taxon>
    </lineage>
</organism>
<dbReference type="EMBL" id="JAIFTL010000432">
    <property type="protein sequence ID" value="KAG9319516.1"/>
    <property type="molecule type" value="Genomic_DNA"/>
</dbReference>
<evidence type="ECO:0000256" key="1">
    <source>
        <dbReference type="SAM" id="MobiDB-lite"/>
    </source>
</evidence>
<proteinExistence type="predicted"/>
<feature type="region of interest" description="Disordered" evidence="1">
    <location>
        <begin position="86"/>
        <end position="115"/>
    </location>
</feature>
<dbReference type="Proteomes" id="UP000717515">
    <property type="component" value="Unassembled WGS sequence"/>
</dbReference>